<name>A0A8S1BNA4_ARCPL</name>
<sequence length="269" mass="29138">MSKCTKVKRPCKICLGTVTKRNGLQCQGACQSWVHYNCLNYTPGKVKDIKNGVIKVTCPCPDCKTIMPKEYRTDQPFSCSNQQCPANRPPKCENMRCPINDNERRAVPKPTCPLSTCGTSCKQHSVPQLPYVNLPLPPMKPCVPLPPQPRPAPSRSDSCFNPNKCTSGCSSTSAPKSDGDCCSAPSSSSPSFGAVEDMCTTIGLLANQLNSLMTNIQNAPQPLYDVSGGVQRGYRPGTNPNTQLPPVPMPPPRSSSSCCCKTKTRKRLI</sequence>
<protein>
    <recommendedName>
        <fullName evidence="6">PHD-type domain-containing protein</fullName>
    </recommendedName>
</protein>
<evidence type="ECO:0000313" key="5">
    <source>
        <dbReference type="Proteomes" id="UP000494256"/>
    </source>
</evidence>
<feature type="region of interest" description="Disordered" evidence="1">
    <location>
        <begin position="230"/>
        <end position="257"/>
    </location>
</feature>
<evidence type="ECO:0008006" key="6">
    <source>
        <dbReference type="Google" id="ProtNLM"/>
    </source>
</evidence>
<dbReference type="EMBL" id="CADEBD010000279">
    <property type="protein sequence ID" value="CAB3227755.1"/>
    <property type="molecule type" value="Genomic_DNA"/>
</dbReference>
<evidence type="ECO:0000313" key="2">
    <source>
        <dbReference type="EMBL" id="CAB3227755.1"/>
    </source>
</evidence>
<gene>
    <name evidence="3" type="ORF">APLA_LOCUS16526</name>
    <name evidence="2" type="ORF">APLA_LOCUS3237</name>
</gene>
<comment type="caution">
    <text evidence="3">The sequence shown here is derived from an EMBL/GenBank/DDBJ whole genome shotgun (WGS) entry which is preliminary data.</text>
</comment>
<dbReference type="InterPro" id="IPR011011">
    <property type="entry name" value="Znf_FYVE_PHD"/>
</dbReference>
<accession>A0A8S1BNA4</accession>
<dbReference type="EMBL" id="CADEBC010000598">
    <property type="protein sequence ID" value="CAB3258466.1"/>
    <property type="molecule type" value="Genomic_DNA"/>
</dbReference>
<reference evidence="4 5" key="1">
    <citation type="submission" date="2020-04" db="EMBL/GenBank/DDBJ databases">
        <authorList>
            <person name="Wallbank WR R."/>
            <person name="Pardo Diaz C."/>
            <person name="Kozak K."/>
            <person name="Martin S."/>
            <person name="Jiggins C."/>
            <person name="Moest M."/>
            <person name="Warren A I."/>
            <person name="Byers J.R.P. K."/>
            <person name="Montejo-Kovacevich G."/>
            <person name="Yen C E."/>
        </authorList>
    </citation>
    <scope>NUCLEOTIDE SEQUENCE [LARGE SCALE GENOMIC DNA]</scope>
</reference>
<organism evidence="3 4">
    <name type="scientific">Arctia plantaginis</name>
    <name type="common">Wood tiger moth</name>
    <name type="synonym">Phalaena plantaginis</name>
    <dbReference type="NCBI Taxonomy" id="874455"/>
    <lineage>
        <taxon>Eukaryota</taxon>
        <taxon>Metazoa</taxon>
        <taxon>Ecdysozoa</taxon>
        <taxon>Arthropoda</taxon>
        <taxon>Hexapoda</taxon>
        <taxon>Insecta</taxon>
        <taxon>Pterygota</taxon>
        <taxon>Neoptera</taxon>
        <taxon>Endopterygota</taxon>
        <taxon>Lepidoptera</taxon>
        <taxon>Glossata</taxon>
        <taxon>Ditrysia</taxon>
        <taxon>Noctuoidea</taxon>
        <taxon>Erebidae</taxon>
        <taxon>Arctiinae</taxon>
        <taxon>Arctia</taxon>
    </lineage>
</organism>
<dbReference type="AlphaFoldDB" id="A0A8S1BNA4"/>
<proteinExistence type="predicted"/>
<dbReference type="SUPFAM" id="SSF57903">
    <property type="entry name" value="FYVE/PHD zinc finger"/>
    <property type="match status" value="1"/>
</dbReference>
<evidence type="ECO:0000313" key="4">
    <source>
        <dbReference type="Proteomes" id="UP000494106"/>
    </source>
</evidence>
<keyword evidence="4" id="KW-1185">Reference proteome</keyword>
<dbReference type="InterPro" id="IPR013083">
    <property type="entry name" value="Znf_RING/FYVE/PHD"/>
</dbReference>
<dbReference type="Proteomes" id="UP000494256">
    <property type="component" value="Unassembled WGS sequence"/>
</dbReference>
<dbReference type="Proteomes" id="UP000494106">
    <property type="component" value="Unassembled WGS sequence"/>
</dbReference>
<feature type="compositionally biased region" description="Pro residues" evidence="1">
    <location>
        <begin position="243"/>
        <end position="253"/>
    </location>
</feature>
<dbReference type="OrthoDB" id="7478244at2759"/>
<evidence type="ECO:0000256" key="1">
    <source>
        <dbReference type="SAM" id="MobiDB-lite"/>
    </source>
</evidence>
<evidence type="ECO:0000313" key="3">
    <source>
        <dbReference type="EMBL" id="CAB3258466.1"/>
    </source>
</evidence>
<dbReference type="Gene3D" id="3.30.40.10">
    <property type="entry name" value="Zinc/RING finger domain, C3HC4 (zinc finger)"/>
    <property type="match status" value="1"/>
</dbReference>